<name>A0A0F7SS75_PHARH</name>
<feature type="region of interest" description="Disordered" evidence="1">
    <location>
        <begin position="98"/>
        <end position="119"/>
    </location>
</feature>
<feature type="domain" description="JmjC" evidence="2">
    <location>
        <begin position="226"/>
        <end position="408"/>
    </location>
</feature>
<protein>
    <submittedName>
        <fullName evidence="3">Uncharacterized conserved protein, contains JmjC domain</fullName>
    </submittedName>
</protein>
<dbReference type="PANTHER" id="PTHR12461">
    <property type="entry name" value="HYPOXIA-INDUCIBLE FACTOR 1 ALPHA INHIBITOR-RELATED"/>
    <property type="match status" value="1"/>
</dbReference>
<evidence type="ECO:0000259" key="2">
    <source>
        <dbReference type="PROSITE" id="PS51184"/>
    </source>
</evidence>
<dbReference type="SUPFAM" id="SSF51197">
    <property type="entry name" value="Clavaminate synthase-like"/>
    <property type="match status" value="1"/>
</dbReference>
<accession>A0A0F7SS75</accession>
<dbReference type="EMBL" id="LN483142">
    <property type="protein sequence ID" value="CED83519.1"/>
    <property type="molecule type" value="Genomic_DNA"/>
</dbReference>
<sequence>MVHLSSSSLPVSLAIELQKDWPYRTQLILQPPSSLWPKPRFHPFPTVKLHSLLDDEHWETAVARLDMTLIVAGAPNREETIHTLIEFIQRNYLPPSVRTSSLPAEPRNKRTKFTHDSPSEEHQLLLAPNPILSFDHAPSLSAYLNKYSQTPFIVRSHLIETGWPAICEQDSTWKDKTYLVKAVGRGRIVPVEIGGEYTSEGWGQGMVPFEQFLDRVGWGSCAAWSERYESDQEASKEPALYLAQHSLLNQFPVLRKDILLPDYVFSGPEEDVPKGYKPPSNEEALVINVWVGGNGRSSPSHTDPFYNCYAQVVGQKRIFLTPPTQSDAMYPFSSSTSSALSDSSSTESTSFTAHLLSNTSQVPIFTPDNRPPDRDTYPKFYSDALGCSLEGVLNEGDMLVMPFVLKSL</sequence>
<organism evidence="3">
    <name type="scientific">Phaffia rhodozyma</name>
    <name type="common">Yeast</name>
    <name type="synonym">Xanthophyllomyces dendrorhous</name>
    <dbReference type="NCBI Taxonomy" id="264483"/>
    <lineage>
        <taxon>Eukaryota</taxon>
        <taxon>Fungi</taxon>
        <taxon>Dikarya</taxon>
        <taxon>Basidiomycota</taxon>
        <taxon>Agaricomycotina</taxon>
        <taxon>Tremellomycetes</taxon>
        <taxon>Cystofilobasidiales</taxon>
        <taxon>Mrakiaceae</taxon>
        <taxon>Phaffia</taxon>
    </lineage>
</organism>
<proteinExistence type="predicted"/>
<evidence type="ECO:0000313" key="3">
    <source>
        <dbReference type="EMBL" id="CED83519.1"/>
    </source>
</evidence>
<dbReference type="Pfam" id="PF13621">
    <property type="entry name" value="Cupin_8"/>
    <property type="match status" value="1"/>
</dbReference>
<dbReference type="Gene3D" id="2.60.120.650">
    <property type="entry name" value="Cupin"/>
    <property type="match status" value="1"/>
</dbReference>
<dbReference type="PROSITE" id="PS51184">
    <property type="entry name" value="JMJC"/>
    <property type="match status" value="1"/>
</dbReference>
<dbReference type="InterPro" id="IPR041667">
    <property type="entry name" value="Cupin_8"/>
</dbReference>
<dbReference type="PANTHER" id="PTHR12461:SF94">
    <property type="entry name" value="JMJC DOMAIN-CONTAINING PROTEIN"/>
    <property type="match status" value="1"/>
</dbReference>
<dbReference type="AlphaFoldDB" id="A0A0F7SS75"/>
<reference evidence="3" key="1">
    <citation type="submission" date="2014-08" db="EMBL/GenBank/DDBJ databases">
        <authorList>
            <person name="Sharma Rahul"/>
            <person name="Thines Marco"/>
        </authorList>
    </citation>
    <scope>NUCLEOTIDE SEQUENCE</scope>
</reference>
<dbReference type="InterPro" id="IPR003347">
    <property type="entry name" value="JmjC_dom"/>
</dbReference>
<evidence type="ECO:0000256" key="1">
    <source>
        <dbReference type="SAM" id="MobiDB-lite"/>
    </source>
</evidence>